<dbReference type="EMBL" id="BARU01043171">
    <property type="protein sequence ID" value="GAH78537.1"/>
    <property type="molecule type" value="Genomic_DNA"/>
</dbReference>
<reference evidence="1" key="1">
    <citation type="journal article" date="2014" name="Front. Microbiol.">
        <title>High frequency of phylogenetically diverse reductive dehalogenase-homologous genes in deep subseafloor sedimentary metagenomes.</title>
        <authorList>
            <person name="Kawai M."/>
            <person name="Futagami T."/>
            <person name="Toyoda A."/>
            <person name="Takaki Y."/>
            <person name="Nishi S."/>
            <person name="Hori S."/>
            <person name="Arai W."/>
            <person name="Tsubouchi T."/>
            <person name="Morono Y."/>
            <person name="Uchiyama I."/>
            <person name="Ito T."/>
            <person name="Fujiyama A."/>
            <person name="Inagaki F."/>
            <person name="Takami H."/>
        </authorList>
    </citation>
    <scope>NUCLEOTIDE SEQUENCE</scope>
    <source>
        <strain evidence="1">Expedition CK06-06</strain>
    </source>
</reference>
<gene>
    <name evidence="1" type="ORF">S03H2_66166</name>
</gene>
<organism evidence="1">
    <name type="scientific">marine sediment metagenome</name>
    <dbReference type="NCBI Taxonomy" id="412755"/>
    <lineage>
        <taxon>unclassified sequences</taxon>
        <taxon>metagenomes</taxon>
        <taxon>ecological metagenomes</taxon>
    </lineage>
</organism>
<name>X1IA34_9ZZZZ</name>
<comment type="caution">
    <text evidence="1">The sequence shown here is derived from an EMBL/GenBank/DDBJ whole genome shotgun (WGS) entry which is preliminary data.</text>
</comment>
<proteinExistence type="predicted"/>
<evidence type="ECO:0000313" key="1">
    <source>
        <dbReference type="EMBL" id="GAH78537.1"/>
    </source>
</evidence>
<sequence>MAWGGSLNKKGSDHLRNLREADKVIKFLEKFKEDLSVTEKKLFSNVIEIIVDHFTKSS</sequence>
<dbReference type="AlphaFoldDB" id="X1IA34"/>
<protein>
    <submittedName>
        <fullName evidence="1">Uncharacterized protein</fullName>
    </submittedName>
</protein>
<accession>X1IA34</accession>